<feature type="repeat" description="WD" evidence="3">
    <location>
        <begin position="1195"/>
        <end position="1227"/>
    </location>
</feature>
<feature type="repeat" description="WD" evidence="3">
    <location>
        <begin position="1228"/>
        <end position="1269"/>
    </location>
</feature>
<dbReference type="Pfam" id="PF00400">
    <property type="entry name" value="WD40"/>
    <property type="match status" value="12"/>
</dbReference>
<sequence length="1379" mass="146480">MAGDDEGAAPAESVPHSVDRARQGVRAWVRGVARATGRGARKLTPTGIVAFLTASAVAPVAAPLLGVDSPALAPLFAQLGGMGSNFVADFLSGTAERMRREGQDGIDVERLRDLLAAALEERMGDPALREEVARVLDAVGAAEAALTEAVAGAHGELAREITEGVRVLGVRFGEFHDLAARLDSTLVALHGRLADQEREQHHQSHLLRRTLLEVIELRRQVGTRDERVAERASSPGGQPPPCPFPGLAAFTAATADWFFGRASLVNDLLGEVGERERGGAPLFLVGASGVGKSSVLAAGLQPAVARGLLPSGVARRWVRLAPGVDPVGALGEALAGVEGPGLVVVDPFEELFTQCEDQGRRRSFVAELVRLAAEGTPVVAAVRADFYPACAALPELAGLLNGNQVLVGPMSEAELRLAIRGPAAAVGLGVEPELVERLLADLRVRGDDEHDAGVLPLLAHALRETWKQSDGWRLTVAAYRDSGGIRDALRTTAERVYGRFDPEERAAARRVLLRLVALGDGPGDARRRVRADELAELGAPAASALRALVRERLVTVDAESVEITHEALLREWPRLRDWLAEDRAGLLTHRQLTEAARSWRALDREAGSLYRGVRLAVAREWAARHEADLNPLERDFLAASVAAEEAEVDAARQRARRLRQLTGVLAVLLVASLVATVVAVRQRATAERERQTATSRQLAAEAETSRASNPRRAMLLALKAWETGQTTESRGALLTTQMENYDGELRGHRGIVHSVAFSPDGALVASGGGVDGTVRLWDGHSGRQLAELPAGTPAAEGVTAGKLAVNKVAFSPDGRTLASAAFSVDGFRLWDVATRRQVAVMPVPASTVAFSPDGTMIATGHADATVRLWDAATRAPRATLTGHQNYIWDIAFSGDGRSVATASEDGTVRVWDVAQQRQSAVLGGHTQAVQFVAFSGDGATVVSSSPKDRTVRVWDVASHSERNAISFLGANRPGGLALGPDGARLVVGGATRALHVWDVRLGQQLGDLATQVNAEYQVAFAPSGHRVATAGGDGVVRLWQFRQVVLSEHTDAVTDVATDRSGRLVATVSSDRSVRLWDASRREQVRVLTGHTAAVRAVDFSPDGSLLATASDDATVRVWDVGTGETRAVLRDPDGQGLGRVVFSPDGRHLATLRLRLRPDGTPLPDDAKEAEPVVWELGGGRVRARLTGETRAEAIAFSPDGQVLATGGAEGRIRLWSAADARVTGEIRGPEQVVYAVAFSPDGRLVVAGGSDKTVVFADVASRQVTGTLRLTAAVRDLAFSPDGGTVATASEDTTVRLLDVGRREVAANLLRHSLPVNRVAFGPDGLVASAGSDKITFLWTARPETARERLCAVIGRGAREEEWREIAPDLGDPPRCP</sequence>
<comment type="caution">
    <text evidence="6">The sequence shown here is derived from an EMBL/GenBank/DDBJ whole genome shotgun (WGS) entry which is preliminary data.</text>
</comment>
<name>A0ABT1HQ82_STRSD</name>
<feature type="repeat" description="WD" evidence="3">
    <location>
        <begin position="745"/>
        <end position="787"/>
    </location>
</feature>
<dbReference type="PRINTS" id="PR00320">
    <property type="entry name" value="GPROTEINBRPT"/>
</dbReference>
<evidence type="ECO:0000256" key="2">
    <source>
        <dbReference type="ARBA" id="ARBA00022737"/>
    </source>
</evidence>
<dbReference type="InterPro" id="IPR049052">
    <property type="entry name" value="nSTAND1"/>
</dbReference>
<dbReference type="PROSITE" id="PS50294">
    <property type="entry name" value="WD_REPEATS_REGION"/>
    <property type="match status" value="8"/>
</dbReference>
<dbReference type="InterPro" id="IPR019775">
    <property type="entry name" value="WD40_repeat_CS"/>
</dbReference>
<evidence type="ECO:0000313" key="6">
    <source>
        <dbReference type="EMBL" id="MCP2257653.1"/>
    </source>
</evidence>
<dbReference type="InterPro" id="IPR015943">
    <property type="entry name" value="WD40/YVTN_repeat-like_dom_sf"/>
</dbReference>
<dbReference type="SMART" id="SM00320">
    <property type="entry name" value="WD40"/>
    <property type="match status" value="13"/>
</dbReference>
<feature type="region of interest" description="Disordered" evidence="4">
    <location>
        <begin position="685"/>
        <end position="707"/>
    </location>
</feature>
<feature type="repeat" description="WD" evidence="3">
    <location>
        <begin position="847"/>
        <end position="879"/>
    </location>
</feature>
<dbReference type="SUPFAM" id="SSF50974">
    <property type="entry name" value="Nitrous oxide reductase, N-terminal domain"/>
    <property type="match status" value="1"/>
</dbReference>
<dbReference type="InterPro" id="IPR020472">
    <property type="entry name" value="WD40_PAC1"/>
</dbReference>
<feature type="repeat" description="WD" evidence="3">
    <location>
        <begin position="880"/>
        <end position="921"/>
    </location>
</feature>
<evidence type="ECO:0000259" key="5">
    <source>
        <dbReference type="Pfam" id="PF20703"/>
    </source>
</evidence>
<dbReference type="CDD" id="cd00200">
    <property type="entry name" value="WD40"/>
    <property type="match status" value="2"/>
</dbReference>
<dbReference type="InterPro" id="IPR011047">
    <property type="entry name" value="Quinoprotein_ADH-like_sf"/>
</dbReference>
<evidence type="ECO:0000256" key="1">
    <source>
        <dbReference type="ARBA" id="ARBA00022574"/>
    </source>
</evidence>
<protein>
    <submittedName>
        <fullName evidence="6">WD40 repeat</fullName>
    </submittedName>
</protein>
<keyword evidence="7" id="KW-1185">Reference proteome</keyword>
<feature type="repeat" description="WD" evidence="3">
    <location>
        <begin position="1046"/>
        <end position="1087"/>
    </location>
</feature>
<feature type="domain" description="Novel STAND NTPase 1" evidence="5">
    <location>
        <begin position="243"/>
        <end position="606"/>
    </location>
</feature>
<dbReference type="SUPFAM" id="SSF52540">
    <property type="entry name" value="P-loop containing nucleoside triphosphate hydrolases"/>
    <property type="match status" value="1"/>
</dbReference>
<reference evidence="6 7" key="1">
    <citation type="submission" date="2022-06" db="EMBL/GenBank/DDBJ databases">
        <title>Genomic Encyclopedia of Archaeal and Bacterial Type Strains, Phase II (KMG-II): from individual species to whole genera.</title>
        <authorList>
            <person name="Goeker M."/>
        </authorList>
    </citation>
    <scope>NUCLEOTIDE SEQUENCE [LARGE SCALE GENOMIC DNA]</scope>
    <source>
        <strain evidence="6 7">DSM 40477</strain>
    </source>
</reference>
<dbReference type="EMBL" id="JAMTCP010000004">
    <property type="protein sequence ID" value="MCP2257653.1"/>
    <property type="molecule type" value="Genomic_DNA"/>
</dbReference>
<evidence type="ECO:0000256" key="4">
    <source>
        <dbReference type="SAM" id="MobiDB-lite"/>
    </source>
</evidence>
<evidence type="ECO:0000313" key="7">
    <source>
        <dbReference type="Proteomes" id="UP001205311"/>
    </source>
</evidence>
<dbReference type="InterPro" id="IPR011045">
    <property type="entry name" value="N2O_reductase_N"/>
</dbReference>
<keyword evidence="1 3" id="KW-0853">WD repeat</keyword>
<organism evidence="6 7">
    <name type="scientific">Streptoalloteichus tenebrarius (strain ATCC 17920 / DSM 40477 / JCM 4838 / CBS 697.72 / NBRC 16177 / NCIMB 11028 / NRRL B-12390 / A12253. 1 / ISP 5477)</name>
    <name type="common">Streptomyces tenebrarius</name>
    <dbReference type="NCBI Taxonomy" id="1933"/>
    <lineage>
        <taxon>Bacteria</taxon>
        <taxon>Bacillati</taxon>
        <taxon>Actinomycetota</taxon>
        <taxon>Actinomycetes</taxon>
        <taxon>Pseudonocardiales</taxon>
        <taxon>Pseudonocardiaceae</taxon>
        <taxon>Streptoalloteichus</taxon>
    </lineage>
</organism>
<proteinExistence type="predicted"/>
<dbReference type="PANTHER" id="PTHR19879:SF9">
    <property type="entry name" value="TRANSCRIPTION INITIATION FACTOR TFIID SUBUNIT 5"/>
    <property type="match status" value="1"/>
</dbReference>
<dbReference type="PROSITE" id="PS50082">
    <property type="entry name" value="WD_REPEATS_2"/>
    <property type="match status" value="10"/>
</dbReference>
<dbReference type="Gene3D" id="2.130.10.10">
    <property type="entry name" value="YVTN repeat-like/Quinoprotein amine dehydrogenase"/>
    <property type="match status" value="5"/>
</dbReference>
<accession>A0ABT1HQ82</accession>
<keyword evidence="2" id="KW-0677">Repeat</keyword>
<dbReference type="SUPFAM" id="SSF50998">
    <property type="entry name" value="Quinoprotein alcohol dehydrogenase-like"/>
    <property type="match status" value="2"/>
</dbReference>
<dbReference type="PANTHER" id="PTHR19879">
    <property type="entry name" value="TRANSCRIPTION INITIATION FACTOR TFIID"/>
    <property type="match status" value="1"/>
</dbReference>
<evidence type="ECO:0000256" key="3">
    <source>
        <dbReference type="PROSITE-ProRule" id="PRU00221"/>
    </source>
</evidence>
<gene>
    <name evidence="6" type="ORF">LX15_001338</name>
</gene>
<feature type="repeat" description="WD" evidence="3">
    <location>
        <begin position="1008"/>
        <end position="1042"/>
    </location>
</feature>
<dbReference type="InterPro" id="IPR027417">
    <property type="entry name" value="P-loop_NTPase"/>
</dbReference>
<feature type="repeat" description="WD" evidence="3">
    <location>
        <begin position="922"/>
        <end position="964"/>
    </location>
</feature>
<feature type="repeat" description="WD" evidence="3">
    <location>
        <begin position="1088"/>
        <end position="1129"/>
    </location>
</feature>
<dbReference type="Pfam" id="PF20703">
    <property type="entry name" value="nSTAND1"/>
    <property type="match status" value="1"/>
</dbReference>
<dbReference type="InterPro" id="IPR001680">
    <property type="entry name" value="WD40_rpt"/>
</dbReference>
<dbReference type="PROSITE" id="PS00678">
    <property type="entry name" value="WD_REPEATS_1"/>
    <property type="match status" value="3"/>
</dbReference>
<feature type="repeat" description="WD" evidence="3">
    <location>
        <begin position="1276"/>
        <end position="1310"/>
    </location>
</feature>
<dbReference type="Proteomes" id="UP001205311">
    <property type="component" value="Unassembled WGS sequence"/>
</dbReference>